<name>A0A6N8GMI0_9MICC</name>
<dbReference type="Pfam" id="PF02616">
    <property type="entry name" value="SMC_ScpA"/>
    <property type="match status" value="1"/>
</dbReference>
<dbReference type="RefSeq" id="WP_156269962.1">
    <property type="nucleotide sequence ID" value="NZ_WOGU01000011.1"/>
</dbReference>
<sequence length="307" mass="32831">MHPEELPEPSGAGGFTVQLEDFAGPFEVLLSLIAKHEMDITRIALATVTDEFLQYVRALHDSGSVRALDEASEFLVVAATLLDLKAARLLPRGEVEDEEDVALLEARDLLFARLLQYKAFKEVAGLLDDRMRAESTRLPRVVPLDPEVAAVLPELDWRTTPQQFAEIARAVFAARPGTPPEVGVDHLHGAAVTVRDEAETLVRLLEDGRPRSFHALVADAGSTLAVVVRFLALLEMFRDAVIELAQDAPLGELTVRWTGAGSGWTADRLATDDTAADDTAADHAGPVTGPTAGPVPSSVASPAGVPA</sequence>
<dbReference type="PANTHER" id="PTHR33969">
    <property type="entry name" value="SEGREGATION AND CONDENSATION PROTEIN A"/>
    <property type="match status" value="1"/>
</dbReference>
<gene>
    <name evidence="4" type="ORF">GMA12_13175</name>
</gene>
<dbReference type="GO" id="GO:0007059">
    <property type="term" value="P:chromosome segregation"/>
    <property type="evidence" value="ECO:0007669"/>
    <property type="project" value="UniProtKB-KW"/>
</dbReference>
<accession>A0A6N8GMI0</accession>
<dbReference type="Gene3D" id="6.10.250.2410">
    <property type="match status" value="1"/>
</dbReference>
<dbReference type="Proteomes" id="UP000436989">
    <property type="component" value="Unassembled WGS sequence"/>
</dbReference>
<reference evidence="4 5" key="1">
    <citation type="submission" date="2019-12" db="EMBL/GenBank/DDBJ databases">
        <authorList>
            <person name="Shi Y."/>
        </authorList>
    </citation>
    <scope>NUCLEOTIDE SEQUENCE [LARGE SCALE GENOMIC DNA]</scope>
    <source>
        <strain evidence="4 5">JCM 17929</strain>
    </source>
</reference>
<evidence type="ECO:0000256" key="3">
    <source>
        <dbReference type="SAM" id="MobiDB-lite"/>
    </source>
</evidence>
<dbReference type="InterPro" id="IPR003768">
    <property type="entry name" value="ScpA"/>
</dbReference>
<evidence type="ECO:0000256" key="2">
    <source>
        <dbReference type="ARBA" id="ARBA00044777"/>
    </source>
</evidence>
<keyword evidence="5" id="KW-1185">Reference proteome</keyword>
<dbReference type="PANTHER" id="PTHR33969:SF2">
    <property type="entry name" value="SEGREGATION AND CONDENSATION PROTEIN A"/>
    <property type="match status" value="1"/>
</dbReference>
<evidence type="ECO:0000256" key="1">
    <source>
        <dbReference type="ARBA" id="ARBA00022829"/>
    </source>
</evidence>
<evidence type="ECO:0000313" key="5">
    <source>
        <dbReference type="Proteomes" id="UP000436989"/>
    </source>
</evidence>
<dbReference type="AlphaFoldDB" id="A0A6N8GMI0"/>
<protein>
    <recommendedName>
        <fullName evidence="2">Segregation and condensation protein A</fullName>
    </recommendedName>
</protein>
<comment type="caution">
    <text evidence="4">The sequence shown here is derived from an EMBL/GenBank/DDBJ whole genome shotgun (WGS) entry which is preliminary data.</text>
</comment>
<feature type="region of interest" description="Disordered" evidence="3">
    <location>
        <begin position="273"/>
        <end position="307"/>
    </location>
</feature>
<organism evidence="4 5">
    <name type="scientific">Kocuria sediminis</name>
    <dbReference type="NCBI Taxonomy" id="1038857"/>
    <lineage>
        <taxon>Bacteria</taxon>
        <taxon>Bacillati</taxon>
        <taxon>Actinomycetota</taxon>
        <taxon>Actinomycetes</taxon>
        <taxon>Micrococcales</taxon>
        <taxon>Micrococcaceae</taxon>
        <taxon>Kocuria</taxon>
    </lineage>
</organism>
<evidence type="ECO:0000313" key="4">
    <source>
        <dbReference type="EMBL" id="MUN64078.1"/>
    </source>
</evidence>
<proteinExistence type="predicted"/>
<dbReference type="EMBL" id="WOGU01000011">
    <property type="protein sequence ID" value="MUN64078.1"/>
    <property type="molecule type" value="Genomic_DNA"/>
</dbReference>
<feature type="compositionally biased region" description="Low complexity" evidence="3">
    <location>
        <begin position="282"/>
        <end position="296"/>
    </location>
</feature>
<keyword evidence="1" id="KW-0159">Chromosome partition</keyword>